<feature type="compositionally biased region" description="Polar residues" evidence="1">
    <location>
        <begin position="1084"/>
        <end position="1099"/>
    </location>
</feature>
<dbReference type="InterPro" id="IPR003959">
    <property type="entry name" value="ATPase_AAA_core"/>
</dbReference>
<feature type="compositionally biased region" description="Polar residues" evidence="1">
    <location>
        <begin position="1130"/>
        <end position="1149"/>
    </location>
</feature>
<feature type="region of interest" description="Disordered" evidence="1">
    <location>
        <begin position="425"/>
        <end position="478"/>
    </location>
</feature>
<dbReference type="PANTHER" id="PTHR46411">
    <property type="entry name" value="FAMILY ATPASE, PUTATIVE-RELATED"/>
    <property type="match status" value="1"/>
</dbReference>
<keyword evidence="6" id="KW-1185">Reference proteome</keyword>
<dbReference type="GeneID" id="92007104"/>
<feature type="compositionally biased region" description="Basic and acidic residues" evidence="1">
    <location>
        <begin position="28"/>
        <end position="45"/>
    </location>
</feature>
<feature type="compositionally biased region" description="Acidic residues" evidence="1">
    <location>
        <begin position="451"/>
        <end position="466"/>
    </location>
</feature>
<organism evidence="5 6">
    <name type="scientific">Diplodia seriata</name>
    <dbReference type="NCBI Taxonomy" id="420778"/>
    <lineage>
        <taxon>Eukaryota</taxon>
        <taxon>Fungi</taxon>
        <taxon>Dikarya</taxon>
        <taxon>Ascomycota</taxon>
        <taxon>Pezizomycotina</taxon>
        <taxon>Dothideomycetes</taxon>
        <taxon>Dothideomycetes incertae sedis</taxon>
        <taxon>Botryosphaeriales</taxon>
        <taxon>Botryosphaeriaceae</taxon>
        <taxon>Diplodia</taxon>
    </lineage>
</organism>
<evidence type="ECO:0000313" key="6">
    <source>
        <dbReference type="Proteomes" id="UP001430584"/>
    </source>
</evidence>
<evidence type="ECO:0000313" key="5">
    <source>
        <dbReference type="EMBL" id="KAL0261589.1"/>
    </source>
</evidence>
<reference evidence="5 6" key="1">
    <citation type="submission" date="2024-02" db="EMBL/GenBank/DDBJ databases">
        <title>De novo assembly and annotation of 12 fungi associated with fruit tree decline syndrome in Ontario, Canada.</title>
        <authorList>
            <person name="Sulman M."/>
            <person name="Ellouze W."/>
            <person name="Ilyukhin E."/>
        </authorList>
    </citation>
    <scope>NUCLEOTIDE SEQUENCE [LARGE SCALE GENOMIC DNA]</scope>
    <source>
        <strain evidence="5 6">FDS-637</strain>
    </source>
</reference>
<feature type="compositionally biased region" description="Basic and acidic residues" evidence="1">
    <location>
        <begin position="440"/>
        <end position="450"/>
    </location>
</feature>
<evidence type="ECO:0008006" key="7">
    <source>
        <dbReference type="Google" id="ProtNLM"/>
    </source>
</evidence>
<evidence type="ECO:0000259" key="2">
    <source>
        <dbReference type="Pfam" id="PF00004"/>
    </source>
</evidence>
<dbReference type="PANTHER" id="PTHR46411:SF2">
    <property type="entry name" value="AAA+ ATPASE DOMAIN-CONTAINING PROTEIN"/>
    <property type="match status" value="1"/>
</dbReference>
<evidence type="ECO:0000256" key="1">
    <source>
        <dbReference type="SAM" id="MobiDB-lite"/>
    </source>
</evidence>
<name>A0ABR3CLY2_9PEZI</name>
<feature type="region of interest" description="Disordered" evidence="1">
    <location>
        <begin position="1117"/>
        <end position="1236"/>
    </location>
</feature>
<feature type="region of interest" description="Disordered" evidence="1">
    <location>
        <begin position="1"/>
        <end position="59"/>
    </location>
</feature>
<comment type="caution">
    <text evidence="5">The sequence shown here is derived from an EMBL/GenBank/DDBJ whole genome shotgun (WGS) entry which is preliminary data.</text>
</comment>
<dbReference type="Gene3D" id="3.40.50.300">
    <property type="entry name" value="P-loop containing nucleotide triphosphate hydrolases"/>
    <property type="match status" value="1"/>
</dbReference>
<dbReference type="EMBL" id="JAJVCZ030000003">
    <property type="protein sequence ID" value="KAL0261589.1"/>
    <property type="molecule type" value="Genomic_DNA"/>
</dbReference>
<dbReference type="Pfam" id="PF00004">
    <property type="entry name" value="AAA"/>
    <property type="match status" value="1"/>
</dbReference>
<dbReference type="Proteomes" id="UP001430584">
    <property type="component" value="Unassembled WGS sequence"/>
</dbReference>
<feature type="compositionally biased region" description="Low complexity" evidence="1">
    <location>
        <begin position="1175"/>
        <end position="1188"/>
    </location>
</feature>
<dbReference type="InterPro" id="IPR056599">
    <property type="entry name" value="AAA_lid_fung"/>
</dbReference>
<feature type="domain" description="AAA+ ATPase lid" evidence="4">
    <location>
        <begin position="963"/>
        <end position="1031"/>
    </location>
</feature>
<evidence type="ECO:0000259" key="4">
    <source>
        <dbReference type="Pfam" id="PF23232"/>
    </source>
</evidence>
<feature type="domain" description="DUF7025" evidence="3">
    <location>
        <begin position="503"/>
        <end position="610"/>
    </location>
</feature>
<dbReference type="Pfam" id="PF23232">
    <property type="entry name" value="AAA_lid_13"/>
    <property type="match status" value="1"/>
</dbReference>
<sequence>MAQSDAGLPEAIDQPSEDENATPVASGPHHDDTCSHGDDGTHAKESQGPADSSPDISEEIQAVKMKILELEQSARKLPVSRDSEAQLLDVTEQHRRMEACLYKHRKEWETTIGPGNWTLLPDVMKSTRNYDSYGPWNRHWRIKSRNDYVRPNPFDPSHQCAVDPDDVEESGIDGFDRTIDYGARRDRARKAFEWEMDRLYLAEEIEMQRQKRVIGPPEPPKLPVPIPEDPESRINRLGWFAFKQMVEDGRPGGCVVEVLEGEPIIDDGISGYHRWYATGSRRARKPKGLRKHKAFDSMTSGQAPLPERIRIRSNALLGIFSAILGEDGPSYTSSMVMIRPFKMLIVWERELRDWYAALERKFSADASMRKGSTNFSIGPDSIRPPDALTMIEPETINGNTETQNNSANAKPSPVASEFARLAQTALASEDQPSSFQNVVDDQRKEEGQEKEQDENDEVGGEEEGERPEDNTDGPTRSPMALEHLGCLLSFVDIEIEAKRTYLNSEQCRKVFFSDLWLLFRPGMEVIGNDGKQAYRVINVTSPPHRAYPGWLRWISTSDKKHSRAPFSITCVYIDFDGKNLGPVQKVFDFTNFDGERDVTSLEVYPLRFYPVRQSDFSERDWDDFETIPKEDRYRHKLIQRGATFLDVVAVKHMFYAGLTLEAREYVESQVVIDFETAFSAEENAEKQEEYVNSLLPKADAVDEQPPITTFPRPLKELRTGHNGTLAISNNELLIMSYRVFGFILRSRKWAKLDLAHLSDVHTKEMTNTASENCKSRSNREVNETLTAFDRLVLEKGHRDMIVSLVSQHFRDKESKAGQRKEFDIVRGKGDLGTTANDVEKALETNFALANKWDCILLLDEADVFLAERTKEDFERNGLVAVFLRVMEYYAGILFLTTNRVGDFDEAFTSRIHISLYYPELDGKKTVGIFELNLDMIQKRFSNTGRTIKIDTVAIGGFATEHFATHQQARWNGRQIRNACQTALALAEFESQGSSHAAILKPDAVVELKKRHFEIVRDAYLEFTRYMNDIYGTNSARRAKEARLRAMWMAEDERVLAGGMGIDKKAAFALASQRQPVQHPHGYQESPTSHQQQSFPSQGVQPQQYQQQPYIPYQNLAVHQPNYPEPGHMRMQQQSPPGSQYWNHPGTSSIYAPPGGPREGQDQAYTPHRPPPTPIPTQQQHQQQQQQNPAWLPDRIQDLYAASEPQSAGQGPPGGPPPGRGNHASETSTRGPPWSGV</sequence>
<accession>A0ABR3CLY2</accession>
<evidence type="ECO:0000259" key="3">
    <source>
        <dbReference type="Pfam" id="PF22942"/>
    </source>
</evidence>
<dbReference type="InterPro" id="IPR054289">
    <property type="entry name" value="DUF7025"/>
</dbReference>
<dbReference type="Pfam" id="PF22942">
    <property type="entry name" value="DUF7025"/>
    <property type="match status" value="1"/>
</dbReference>
<dbReference type="SUPFAM" id="SSF52540">
    <property type="entry name" value="P-loop containing nucleoside triphosphate hydrolases"/>
    <property type="match status" value="1"/>
</dbReference>
<proteinExistence type="predicted"/>
<feature type="region of interest" description="Disordered" evidence="1">
    <location>
        <begin position="1070"/>
        <end position="1104"/>
    </location>
</feature>
<dbReference type="InterPro" id="IPR027417">
    <property type="entry name" value="P-loop_NTPase"/>
</dbReference>
<protein>
    <recommendedName>
        <fullName evidence="7">ATPase AAA-type core domain-containing protein</fullName>
    </recommendedName>
</protein>
<gene>
    <name evidence="5" type="ORF">SLS55_003019</name>
</gene>
<feature type="compositionally biased region" description="Polar residues" evidence="1">
    <location>
        <begin position="430"/>
        <end position="439"/>
    </location>
</feature>
<dbReference type="RefSeq" id="XP_066634618.1">
    <property type="nucleotide sequence ID" value="XM_066774499.1"/>
</dbReference>
<feature type="domain" description="ATPase AAA-type core" evidence="2">
    <location>
        <begin position="832"/>
        <end position="917"/>
    </location>
</feature>